<evidence type="ECO:0000256" key="2">
    <source>
        <dbReference type="PROSITE-ProRule" id="PRU00335"/>
    </source>
</evidence>
<dbReference type="SUPFAM" id="SSF46689">
    <property type="entry name" value="Homeodomain-like"/>
    <property type="match status" value="1"/>
</dbReference>
<dbReference type="Pfam" id="PF00440">
    <property type="entry name" value="TetR_N"/>
    <property type="match status" value="1"/>
</dbReference>
<dbReference type="InterPro" id="IPR050624">
    <property type="entry name" value="HTH-type_Tx_Regulator"/>
</dbReference>
<sequence length="190" mass="22111">MLTTEVNLKDPRVIRTRQLIIDAFVLLLGKQDFHSITVSDISKQATINRATFYAHFPDKYALIEEYLSSSFIEFIYRRVDKQADLTEETVTSIIIGLCEYHEASNKRCMKNYDTVASLVEKSIIAQLEIFILQMMGNNCEETQKDILELAANMLTWSIYGSTYRWSRDRRTETPQQFAIKIMPMIKGYIK</sequence>
<evidence type="ECO:0000313" key="4">
    <source>
        <dbReference type="EMBL" id="GGG68413.1"/>
    </source>
</evidence>
<dbReference type="PROSITE" id="PS50977">
    <property type="entry name" value="HTH_TETR_2"/>
    <property type="match status" value="1"/>
</dbReference>
<dbReference type="RefSeq" id="WP_188889442.1">
    <property type="nucleotide sequence ID" value="NZ_BMHY01000004.1"/>
</dbReference>
<feature type="domain" description="HTH tetR-type" evidence="3">
    <location>
        <begin position="14"/>
        <end position="74"/>
    </location>
</feature>
<dbReference type="AlphaFoldDB" id="A0A917LZ36"/>
<feature type="DNA-binding region" description="H-T-H motif" evidence="2">
    <location>
        <begin position="37"/>
        <end position="56"/>
    </location>
</feature>
<dbReference type="PANTHER" id="PTHR43479:SF7">
    <property type="entry name" value="TETR-FAMILY TRANSCRIPTIONAL REGULATOR"/>
    <property type="match status" value="1"/>
</dbReference>
<comment type="caution">
    <text evidence="4">The sequence shown here is derived from an EMBL/GenBank/DDBJ whole genome shotgun (WGS) entry which is preliminary data.</text>
</comment>
<dbReference type="Gene3D" id="1.10.357.10">
    <property type="entry name" value="Tetracycline Repressor, domain 2"/>
    <property type="match status" value="1"/>
</dbReference>
<accession>A0A917LZ36</accession>
<keyword evidence="5" id="KW-1185">Reference proteome</keyword>
<protein>
    <submittedName>
        <fullName evidence="4">TetR family transcriptional regulator</fullName>
    </submittedName>
</protein>
<evidence type="ECO:0000259" key="3">
    <source>
        <dbReference type="PROSITE" id="PS50977"/>
    </source>
</evidence>
<organism evidence="4 5">
    <name type="scientific">Paenibacillus radicis</name>
    <name type="common">ex Gao et al. 2016</name>
    <dbReference type="NCBI Taxonomy" id="1737354"/>
    <lineage>
        <taxon>Bacteria</taxon>
        <taxon>Bacillati</taxon>
        <taxon>Bacillota</taxon>
        <taxon>Bacilli</taxon>
        <taxon>Bacillales</taxon>
        <taxon>Paenibacillaceae</taxon>
        <taxon>Paenibacillus</taxon>
    </lineage>
</organism>
<dbReference type="InterPro" id="IPR009057">
    <property type="entry name" value="Homeodomain-like_sf"/>
</dbReference>
<gene>
    <name evidence="4" type="ORF">GCM10010918_24140</name>
</gene>
<keyword evidence="1 2" id="KW-0238">DNA-binding</keyword>
<dbReference type="PANTHER" id="PTHR43479">
    <property type="entry name" value="ACREF/ENVCD OPERON REPRESSOR-RELATED"/>
    <property type="match status" value="1"/>
</dbReference>
<evidence type="ECO:0000313" key="5">
    <source>
        <dbReference type="Proteomes" id="UP000600247"/>
    </source>
</evidence>
<dbReference type="GO" id="GO:0003677">
    <property type="term" value="F:DNA binding"/>
    <property type="evidence" value="ECO:0007669"/>
    <property type="project" value="UniProtKB-UniRule"/>
</dbReference>
<proteinExistence type="predicted"/>
<reference evidence="4 5" key="1">
    <citation type="journal article" date="2014" name="Int. J. Syst. Evol. Microbiol.">
        <title>Complete genome sequence of Corynebacterium casei LMG S-19264T (=DSM 44701T), isolated from a smear-ripened cheese.</title>
        <authorList>
            <consortium name="US DOE Joint Genome Institute (JGI-PGF)"/>
            <person name="Walter F."/>
            <person name="Albersmeier A."/>
            <person name="Kalinowski J."/>
            <person name="Ruckert C."/>
        </authorList>
    </citation>
    <scope>NUCLEOTIDE SEQUENCE [LARGE SCALE GENOMIC DNA]</scope>
    <source>
        <strain evidence="4 5">CGMCC 1.15286</strain>
    </source>
</reference>
<dbReference type="Proteomes" id="UP000600247">
    <property type="component" value="Unassembled WGS sequence"/>
</dbReference>
<dbReference type="InterPro" id="IPR001647">
    <property type="entry name" value="HTH_TetR"/>
</dbReference>
<dbReference type="EMBL" id="BMHY01000004">
    <property type="protein sequence ID" value="GGG68413.1"/>
    <property type="molecule type" value="Genomic_DNA"/>
</dbReference>
<evidence type="ECO:0000256" key="1">
    <source>
        <dbReference type="ARBA" id="ARBA00023125"/>
    </source>
</evidence>
<name>A0A917LZ36_9BACL</name>